<gene>
    <name evidence="2" type="ORF">EAH_00037060</name>
</gene>
<name>U6GSZ7_EIMAC</name>
<feature type="compositionally biased region" description="Basic residues" evidence="1">
    <location>
        <begin position="131"/>
        <end position="140"/>
    </location>
</feature>
<feature type="region of interest" description="Disordered" evidence="1">
    <location>
        <begin position="102"/>
        <end position="155"/>
    </location>
</feature>
<dbReference type="OMA" id="MPQSIMG"/>
<evidence type="ECO:0000313" key="3">
    <source>
        <dbReference type="Proteomes" id="UP000018050"/>
    </source>
</evidence>
<dbReference type="Proteomes" id="UP000018050">
    <property type="component" value="Unassembled WGS sequence"/>
</dbReference>
<dbReference type="EMBL" id="HG673406">
    <property type="protein sequence ID" value="CDI83381.1"/>
    <property type="molecule type" value="Genomic_DNA"/>
</dbReference>
<keyword evidence="3" id="KW-1185">Reference proteome</keyword>
<accession>U6GSZ7</accession>
<organism evidence="2 3">
    <name type="scientific">Eimeria acervulina</name>
    <name type="common">Coccidian parasite</name>
    <dbReference type="NCBI Taxonomy" id="5801"/>
    <lineage>
        <taxon>Eukaryota</taxon>
        <taxon>Sar</taxon>
        <taxon>Alveolata</taxon>
        <taxon>Apicomplexa</taxon>
        <taxon>Conoidasida</taxon>
        <taxon>Coccidia</taxon>
        <taxon>Eucoccidiorida</taxon>
        <taxon>Eimeriorina</taxon>
        <taxon>Eimeriidae</taxon>
        <taxon>Eimeria</taxon>
    </lineage>
</organism>
<dbReference type="AlphaFoldDB" id="U6GSZ7"/>
<dbReference type="GeneID" id="25271776"/>
<dbReference type="VEuPathDB" id="ToxoDB:EAH_00037060"/>
<dbReference type="RefSeq" id="XP_013247491.1">
    <property type="nucleotide sequence ID" value="XM_013392037.1"/>
</dbReference>
<dbReference type="OrthoDB" id="345381at2759"/>
<proteinExistence type="predicted"/>
<evidence type="ECO:0000256" key="1">
    <source>
        <dbReference type="SAM" id="MobiDB-lite"/>
    </source>
</evidence>
<evidence type="ECO:0000313" key="2">
    <source>
        <dbReference type="EMBL" id="CDI83381.1"/>
    </source>
</evidence>
<sequence length="512" mass="56696">MLLHKFLLSNPCVGEAAASGLLLPAFNRPVENLLLAEVRGCCIKRRLPFCLCAHFWTHLGRECRGKGSTPTRVWPPLQLPLRPSSPRVSPCSVQQRHFAVETTGAPLEETHAASRGPQATRENTRRDTQKRQIRTRKGGRGPRAATDPQQLQPASSTCGFSYSNFVRKCSEWLTERQLERVAVRLKAYKGLKKTPRPQNKLAVVRDIGKIVPTEHRGELMRLLAASLDVVDPHHFLRLSKASSDRIASQDDVGDGMPQSIMGDYTVGAELLRSQSNRNKAQQRTSTAFAEDEFQRHFHPGDPQYPQREIALRPPTPTRLTEAREGLEVHTMKRLVFNAVASALQAFSGCGKIQRLEIFDDRLRTLDQTEDVSRIALAALACQNAPKMRPHYAPESSQIARILSFALVHEAAPTCDYPGVCRIRMTNPKLFGPGPSAFAVGRNGFSDIVSATADGSVFIPSIGGPETDEEEEDLQNAGKVSCFPGERFDLGRHVVKKSTSRLCDTRGQLRCGI</sequence>
<protein>
    <submittedName>
        <fullName evidence="2">Uncharacterized protein</fullName>
    </submittedName>
</protein>
<reference evidence="2" key="1">
    <citation type="submission" date="2013-10" db="EMBL/GenBank/DDBJ databases">
        <title>Genomic analysis of the causative agents of coccidiosis in chickens.</title>
        <authorList>
            <person name="Reid A.J."/>
            <person name="Blake D."/>
            <person name="Billington K."/>
            <person name="Browne H."/>
            <person name="Dunn M."/>
            <person name="Hung S."/>
            <person name="Kawahara F."/>
            <person name="Miranda-Saavedra D."/>
            <person name="Mourier T."/>
            <person name="Nagra H."/>
            <person name="Otto T.D."/>
            <person name="Rawlings N."/>
            <person name="Sanchez A."/>
            <person name="Sanders M."/>
            <person name="Subramaniam C."/>
            <person name="Tay Y."/>
            <person name="Dear P."/>
            <person name="Doerig C."/>
            <person name="Gruber A."/>
            <person name="Parkinson J."/>
            <person name="Shirley M."/>
            <person name="Wan K.L."/>
            <person name="Berriman M."/>
            <person name="Tomley F."/>
            <person name="Pain A."/>
        </authorList>
    </citation>
    <scope>NUCLEOTIDE SEQUENCE</scope>
    <source>
        <strain evidence="2">Houghton</strain>
    </source>
</reference>
<reference evidence="2" key="2">
    <citation type="submission" date="2013-10" db="EMBL/GenBank/DDBJ databases">
        <authorList>
            <person name="Aslett M."/>
        </authorList>
    </citation>
    <scope>NUCLEOTIDE SEQUENCE</scope>
    <source>
        <strain evidence="2">Houghton</strain>
    </source>
</reference>